<reference evidence="2 3" key="1">
    <citation type="submission" date="2016-10" db="EMBL/GenBank/DDBJ databases">
        <authorList>
            <person name="de Groot N.N."/>
        </authorList>
    </citation>
    <scope>NUCLEOTIDE SEQUENCE [LARGE SCALE GENOMIC DNA]</scope>
    <source>
        <strain evidence="2 3">DSM 21799</strain>
    </source>
</reference>
<dbReference type="PANTHER" id="PTHR30543">
    <property type="entry name" value="CHROMATE REDUCTASE"/>
    <property type="match status" value="1"/>
</dbReference>
<dbReference type="InterPro" id="IPR029039">
    <property type="entry name" value="Flavoprotein-like_sf"/>
</dbReference>
<dbReference type="GO" id="GO:0016491">
    <property type="term" value="F:oxidoreductase activity"/>
    <property type="evidence" value="ECO:0007669"/>
    <property type="project" value="InterPro"/>
</dbReference>
<dbReference type="OrthoDB" id="9812295at2"/>
<dbReference type="RefSeq" id="WP_091184393.1">
    <property type="nucleotide sequence ID" value="NZ_FNRY01000001.1"/>
</dbReference>
<dbReference type="Proteomes" id="UP000199183">
    <property type="component" value="Unassembled WGS sequence"/>
</dbReference>
<name>A0A1H4P037_9MICO</name>
<dbReference type="Gene3D" id="3.40.50.360">
    <property type="match status" value="1"/>
</dbReference>
<dbReference type="InterPro" id="IPR005025">
    <property type="entry name" value="FMN_Rdtase-like_dom"/>
</dbReference>
<dbReference type="InterPro" id="IPR050712">
    <property type="entry name" value="NAD(P)H-dep_reductase"/>
</dbReference>
<dbReference type="Pfam" id="PF03358">
    <property type="entry name" value="FMN_red"/>
    <property type="match status" value="1"/>
</dbReference>
<dbReference type="GO" id="GO:0010181">
    <property type="term" value="F:FMN binding"/>
    <property type="evidence" value="ECO:0007669"/>
    <property type="project" value="TreeGrafter"/>
</dbReference>
<evidence type="ECO:0000313" key="3">
    <source>
        <dbReference type="Proteomes" id="UP000199183"/>
    </source>
</evidence>
<dbReference type="SUPFAM" id="SSF52218">
    <property type="entry name" value="Flavoproteins"/>
    <property type="match status" value="1"/>
</dbReference>
<keyword evidence="3" id="KW-1185">Reference proteome</keyword>
<dbReference type="STRING" id="640635.SAMN04489806_2349"/>
<gene>
    <name evidence="2" type="ORF">SAMN04489806_2349</name>
</gene>
<proteinExistence type="predicted"/>
<organism evidence="2 3">
    <name type="scientific">Paramicrobacterium humi</name>
    <dbReference type="NCBI Taxonomy" id="640635"/>
    <lineage>
        <taxon>Bacteria</taxon>
        <taxon>Bacillati</taxon>
        <taxon>Actinomycetota</taxon>
        <taxon>Actinomycetes</taxon>
        <taxon>Micrococcales</taxon>
        <taxon>Microbacteriaceae</taxon>
        <taxon>Paramicrobacterium</taxon>
    </lineage>
</organism>
<protein>
    <submittedName>
        <fullName evidence="2">NAD(P)H-dependent FMN reductase</fullName>
    </submittedName>
</protein>
<dbReference type="PANTHER" id="PTHR30543:SF21">
    <property type="entry name" value="NAD(P)H-DEPENDENT FMN REDUCTASE LOT6"/>
    <property type="match status" value="1"/>
</dbReference>
<sequence length="206" mass="23128">MSERQDLTHVPNMRLMLIIGSVRPGRCGLPVTLWAYDMLMDCRGVDIDFVDLMETNLPFMNEPKPPKLKQYEYAHTREWSARVEDADAFIFVAPAYNEGFAPALRNAMDYLALEWQSKPFGIVSYGQGASEGGARLKESARSLGLVPARTTVAIRDSRSRVQDGEFFADDELVRSCSRMIEDIRRLHAELSPARSAGSRVAERVNG</sequence>
<dbReference type="EMBL" id="FNRY01000001">
    <property type="protein sequence ID" value="SEC00498.1"/>
    <property type="molecule type" value="Genomic_DNA"/>
</dbReference>
<accession>A0A1H4P037</accession>
<dbReference type="GO" id="GO:0005829">
    <property type="term" value="C:cytosol"/>
    <property type="evidence" value="ECO:0007669"/>
    <property type="project" value="TreeGrafter"/>
</dbReference>
<dbReference type="AlphaFoldDB" id="A0A1H4P037"/>
<feature type="domain" description="NADPH-dependent FMN reductase-like" evidence="1">
    <location>
        <begin position="13"/>
        <end position="143"/>
    </location>
</feature>
<evidence type="ECO:0000313" key="2">
    <source>
        <dbReference type="EMBL" id="SEC00498.1"/>
    </source>
</evidence>
<evidence type="ECO:0000259" key="1">
    <source>
        <dbReference type="Pfam" id="PF03358"/>
    </source>
</evidence>